<accession>A0A1T4SGU3</accession>
<dbReference type="STRING" id="1122192.SAMN02745673_03565"/>
<dbReference type="EMBL" id="FUWS01000009">
    <property type="protein sequence ID" value="SKA27417.1"/>
    <property type="molecule type" value="Genomic_DNA"/>
</dbReference>
<proteinExistence type="predicted"/>
<dbReference type="RefSeq" id="WP_078762812.1">
    <property type="nucleotide sequence ID" value="NZ_FUWS01000009.1"/>
</dbReference>
<dbReference type="Proteomes" id="UP000190637">
    <property type="component" value="Unassembled WGS sequence"/>
</dbReference>
<dbReference type="OrthoDB" id="3431680at2"/>
<organism evidence="1 2">
    <name type="scientific">Marinactinospora thermotolerans DSM 45154</name>
    <dbReference type="NCBI Taxonomy" id="1122192"/>
    <lineage>
        <taxon>Bacteria</taxon>
        <taxon>Bacillati</taxon>
        <taxon>Actinomycetota</taxon>
        <taxon>Actinomycetes</taxon>
        <taxon>Streptosporangiales</taxon>
        <taxon>Nocardiopsidaceae</taxon>
        <taxon>Marinactinospora</taxon>
    </lineage>
</organism>
<evidence type="ECO:0000313" key="1">
    <source>
        <dbReference type="EMBL" id="SKA27417.1"/>
    </source>
</evidence>
<sequence>MSDPTDRPSAAPGGERLLSAPIDAVADAAGIGADASLVYGPPVERDSVTVIPVCRVSLATVGGRNTCASSEPSSGQGAGSVHAIPVGYITVKDGDAHYTPIRDPLKNLLLPLAAIACLTAIQIVRTVLRR</sequence>
<keyword evidence="2" id="KW-1185">Reference proteome</keyword>
<dbReference type="AlphaFoldDB" id="A0A1T4SGU3"/>
<reference evidence="1" key="1">
    <citation type="submission" date="2017-02" db="EMBL/GenBank/DDBJ databases">
        <authorList>
            <person name="Peterson S.W."/>
        </authorList>
    </citation>
    <scope>NUCLEOTIDE SEQUENCE [LARGE SCALE GENOMIC DNA]</scope>
    <source>
        <strain evidence="1">DSM 45154</strain>
    </source>
</reference>
<evidence type="ECO:0000313" key="2">
    <source>
        <dbReference type="Proteomes" id="UP000190637"/>
    </source>
</evidence>
<protein>
    <submittedName>
        <fullName evidence="1">Sporulation protein YtfJ (Spore_YtfJ)</fullName>
    </submittedName>
</protein>
<name>A0A1T4SGU3_9ACTN</name>
<gene>
    <name evidence="1" type="ORF">SAMN02745673_03565</name>
</gene>